<reference evidence="1 2" key="1">
    <citation type="submission" date="2019-03" db="EMBL/GenBank/DDBJ databases">
        <title>Genomic Encyclopedia of Type Strains, Phase IV (KMG-IV): sequencing the most valuable type-strain genomes for metagenomic binning, comparative biology and taxonomic classification.</title>
        <authorList>
            <person name="Goeker M."/>
        </authorList>
    </citation>
    <scope>NUCLEOTIDE SEQUENCE [LARGE SCALE GENOMIC DNA]</scope>
    <source>
        <strain evidence="1 2">DSM 45765</strain>
    </source>
</reference>
<accession>A0A4R2R616</accession>
<keyword evidence="2" id="KW-1185">Reference proteome</keyword>
<sequence length="80" mass="8572">MSSNATWSPGPDAVAGMRVLGMASDSAGLVIYLHPDSLAITPPADPAQWPAFVRLMREIRDGADELARFMDQGQPSSRDT</sequence>
<name>A0A4R2R616_9PSEU</name>
<organism evidence="1 2">
    <name type="scientific">Tamaricihabitans halophyticus</name>
    <dbReference type="NCBI Taxonomy" id="1262583"/>
    <lineage>
        <taxon>Bacteria</taxon>
        <taxon>Bacillati</taxon>
        <taxon>Actinomycetota</taxon>
        <taxon>Actinomycetes</taxon>
        <taxon>Pseudonocardiales</taxon>
        <taxon>Pseudonocardiaceae</taxon>
        <taxon>Tamaricihabitans</taxon>
    </lineage>
</organism>
<dbReference type="EMBL" id="SLXQ01000001">
    <property type="protein sequence ID" value="TCP57279.1"/>
    <property type="molecule type" value="Genomic_DNA"/>
</dbReference>
<evidence type="ECO:0000313" key="1">
    <source>
        <dbReference type="EMBL" id="TCP57279.1"/>
    </source>
</evidence>
<dbReference type="Proteomes" id="UP000294911">
    <property type="component" value="Unassembled WGS sequence"/>
</dbReference>
<dbReference type="AlphaFoldDB" id="A0A4R2R616"/>
<comment type="caution">
    <text evidence="1">The sequence shown here is derived from an EMBL/GenBank/DDBJ whole genome shotgun (WGS) entry which is preliminary data.</text>
</comment>
<evidence type="ECO:0000313" key="2">
    <source>
        <dbReference type="Proteomes" id="UP000294911"/>
    </source>
</evidence>
<dbReference type="OrthoDB" id="3697438at2"/>
<protein>
    <submittedName>
        <fullName evidence="1">Uncharacterized protein</fullName>
    </submittedName>
</protein>
<dbReference type="RefSeq" id="WP_132875774.1">
    <property type="nucleotide sequence ID" value="NZ_SLXQ01000001.1"/>
</dbReference>
<gene>
    <name evidence="1" type="ORF">EV191_1011233</name>
</gene>
<proteinExistence type="predicted"/>